<feature type="region of interest" description="Disordered" evidence="1">
    <location>
        <begin position="228"/>
        <end position="251"/>
    </location>
</feature>
<dbReference type="GO" id="GO:0003713">
    <property type="term" value="F:transcription coactivator activity"/>
    <property type="evidence" value="ECO:0007669"/>
    <property type="project" value="InterPro"/>
</dbReference>
<keyword evidence="3" id="KW-1185">Reference proteome</keyword>
<dbReference type="WBParaSite" id="PSAMB.scaffold2267size24209.g17160.t1">
    <property type="protein sequence ID" value="PSAMB.scaffold2267size24209.g17160.t1"/>
    <property type="gene ID" value="PSAMB.scaffold2267size24209.g17160"/>
</dbReference>
<dbReference type="InterPro" id="IPR026638">
    <property type="entry name" value="NCOA6"/>
</dbReference>
<reference evidence="4" key="1">
    <citation type="submission" date="2022-11" db="UniProtKB">
        <authorList>
            <consortium name="WormBaseParasite"/>
        </authorList>
    </citation>
    <scope>IDENTIFICATION</scope>
</reference>
<evidence type="ECO:0000259" key="2">
    <source>
        <dbReference type="Pfam" id="PF13820"/>
    </source>
</evidence>
<feature type="compositionally biased region" description="Low complexity" evidence="1">
    <location>
        <begin position="139"/>
        <end position="150"/>
    </location>
</feature>
<protein>
    <submittedName>
        <fullName evidence="4">Nuclear receptor coactivator 6 TRADD-N domain-containing protein</fullName>
    </submittedName>
</protein>
<dbReference type="Pfam" id="PF13820">
    <property type="entry name" value="NCOA6_TRADD-N"/>
    <property type="match status" value="1"/>
</dbReference>
<organism evidence="3 4">
    <name type="scientific">Plectus sambesii</name>
    <dbReference type="NCBI Taxonomy" id="2011161"/>
    <lineage>
        <taxon>Eukaryota</taxon>
        <taxon>Metazoa</taxon>
        <taxon>Ecdysozoa</taxon>
        <taxon>Nematoda</taxon>
        <taxon>Chromadorea</taxon>
        <taxon>Plectida</taxon>
        <taxon>Plectina</taxon>
        <taxon>Plectoidea</taxon>
        <taxon>Plectidae</taxon>
        <taxon>Plectus</taxon>
    </lineage>
</organism>
<evidence type="ECO:0000313" key="4">
    <source>
        <dbReference type="WBParaSite" id="PSAMB.scaffold2267size24209.g17160.t1"/>
    </source>
</evidence>
<dbReference type="InterPro" id="IPR032715">
    <property type="entry name" value="NCOA6_TRADD-N"/>
</dbReference>
<accession>A0A914VQI0</accession>
<feature type="region of interest" description="Disordered" evidence="1">
    <location>
        <begin position="103"/>
        <end position="170"/>
    </location>
</feature>
<dbReference type="GO" id="GO:0005667">
    <property type="term" value="C:transcription regulator complex"/>
    <property type="evidence" value="ECO:0007669"/>
    <property type="project" value="TreeGrafter"/>
</dbReference>
<feature type="domain" description="Nuclear receptor coactivator 6 TRADD-N" evidence="2">
    <location>
        <begin position="7"/>
        <end position="103"/>
    </location>
</feature>
<feature type="compositionally biased region" description="Polar residues" evidence="1">
    <location>
        <begin position="124"/>
        <end position="133"/>
    </location>
</feature>
<dbReference type="GO" id="GO:0045944">
    <property type="term" value="P:positive regulation of transcription by RNA polymerase II"/>
    <property type="evidence" value="ECO:0007669"/>
    <property type="project" value="TreeGrafter"/>
</dbReference>
<feature type="compositionally biased region" description="Low complexity" evidence="1">
    <location>
        <begin position="195"/>
        <end position="212"/>
    </location>
</feature>
<dbReference type="PANTHER" id="PTHR15690:SF0">
    <property type="entry name" value="NUCLEAR RECEPTOR COACTIVATOR 6"/>
    <property type="match status" value="1"/>
</dbReference>
<dbReference type="GO" id="GO:0035097">
    <property type="term" value="C:histone methyltransferase complex"/>
    <property type="evidence" value="ECO:0007669"/>
    <property type="project" value="TreeGrafter"/>
</dbReference>
<dbReference type="PANTHER" id="PTHR15690">
    <property type="entry name" value="NUCLEAR RECEPTOR COACTIVATOR 6"/>
    <property type="match status" value="1"/>
</dbReference>
<name>A0A914VQI0_9BILA</name>
<sequence>MNGLSEAVLVCKGELSDPTFSLYLARVKENLQKLLNTDRETFLVSKLEKWNSVRVTFHLPGSAARRLHRLAKHQPQLLFRLGVHSVQVEGNDTVSITLREPQNVAGSSSDHDPLSASSRVESGLGSSRASSDANGHPLSASGVSYGASSSNTPHSCDVLPVSSDPSQGATQHDIIANCSTSAMHQTPAATLQHQGGSPTATSRASSSGASSTNAPYPLANMEQMAASAAAVAPNAPPHPPPLQTSLASSTSALGNNSSPLLVNLLRTSSPGAGAGVAHPYPPGQYGAVASQQHPHAAADAPPLPYQHHLIQQQQQQEHQQQLQHQQQQQQQQLLQQQ</sequence>
<dbReference type="AlphaFoldDB" id="A0A914VQI0"/>
<feature type="compositionally biased region" description="Polar residues" evidence="1">
    <location>
        <begin position="185"/>
        <end position="194"/>
    </location>
</feature>
<feature type="compositionally biased region" description="Low complexity" evidence="1">
    <location>
        <begin position="293"/>
        <end position="337"/>
    </location>
</feature>
<evidence type="ECO:0000313" key="3">
    <source>
        <dbReference type="Proteomes" id="UP000887566"/>
    </source>
</evidence>
<proteinExistence type="predicted"/>
<evidence type="ECO:0000256" key="1">
    <source>
        <dbReference type="SAM" id="MobiDB-lite"/>
    </source>
</evidence>
<feature type="region of interest" description="Disordered" evidence="1">
    <location>
        <begin position="283"/>
        <end position="337"/>
    </location>
</feature>
<feature type="region of interest" description="Disordered" evidence="1">
    <location>
        <begin position="185"/>
        <end position="216"/>
    </location>
</feature>
<dbReference type="Proteomes" id="UP000887566">
    <property type="component" value="Unplaced"/>
</dbReference>